<organism evidence="1 2">
    <name type="scientific">Trichothecium roseum</name>
    <dbReference type="NCBI Taxonomy" id="47278"/>
    <lineage>
        <taxon>Eukaryota</taxon>
        <taxon>Fungi</taxon>
        <taxon>Dikarya</taxon>
        <taxon>Ascomycota</taxon>
        <taxon>Pezizomycotina</taxon>
        <taxon>Sordariomycetes</taxon>
        <taxon>Hypocreomycetidae</taxon>
        <taxon>Hypocreales</taxon>
        <taxon>Hypocreales incertae sedis</taxon>
        <taxon>Trichothecium</taxon>
    </lineage>
</organism>
<evidence type="ECO:0000313" key="2">
    <source>
        <dbReference type="Proteomes" id="UP001163324"/>
    </source>
</evidence>
<sequence>MWSSSRVIDLTLDSSPAARPALITDELPPPDVASIAAITTTTTPTATARLDEPPAKRQRVGSSSNNGTSGYGDAFKKSLQTQVIPAIFNEATKLPNTCDKNSIARQVLSEVATTEDVVKHFRQYMCLQPDFERELVRRGVEGIRRVAGQGHAIPALPTPPVANSPKVQPTRQIRRKTIAPPKPTTVVEGKRPLRPLPRRQQRPKPTPGDRIRHTTLEQRPYRTREERDSIAKGVQRLHRGLADLPQVPIVYHVDFTQKEISQVLAIAKTYASGANLTLAALSSTSQLHIAVSNQLPGRSREDVRNFCDDIARGRTSTTKKVLSLQPGSADLHKERQASLRTTRTSNLLFARELEGNRGFGRMRSYSNFQNCFKMDLEDELGLIAEFTNCAGDVATISWVSNGGLICGATAHSDSHNQQYNKPGNFQFCSVAQGTLRAYADHRIPRPLVEKGENSTEAMRQSQDPWLYTSVVDSDLDFESSLAYTASFDRTVKVWRITEDDEGEDKTGMQCLATWPHNGNVNFVAAAKDGSGRVASAADVPMDAVRVYQVDMNDISRSPYLSFSGIRNGSESDAWAYYPATMRWGKAYGVQHLLLVGYSPRSRKGEDSDIPEDKRNTGAVALYDTINHRDVPVSTARSANVFEVAWHSTLPRFIAATSPCSLSVDPGVKTQILLFERDRDSEDERYAVYQALDCWAVDINELTFMSNSLVHAYVTAACTDGKVYVWDTAQDGKPIHVLQHGASLEIFDEEQRERLDTGVKFTAWGTTLDRFYTGGSDGAVNVWNVRNLTRPHVRLLLEAPAPIASGAWSPDMRKLAIGDATGRLWLFSVDKRDAPKTHFMKVGAKLRRCPRPLLLHSDPPPPPVNAAGSYDVAMDIDGGAPGEPEIVAYSAKTYFYPGILADTRNPVIGIVQGQNYALSNLFRREAHLDEDPRGPLLTEYDRHQRASVASTRGTRRRCLRRLKPAGEPGAALEAAHAGNRLADRDVDAWLDEVGKLPEEDVSELNRLGAILRLEDAV</sequence>
<reference evidence="1" key="1">
    <citation type="submission" date="2022-10" db="EMBL/GenBank/DDBJ databases">
        <title>Complete Genome of Trichothecium roseum strain YXFP-22015, a Plant Pathogen Isolated from Citrus.</title>
        <authorList>
            <person name="Wang Y."/>
            <person name="Zhu L."/>
        </authorList>
    </citation>
    <scope>NUCLEOTIDE SEQUENCE</scope>
    <source>
        <strain evidence="1">YXFP-22015</strain>
    </source>
</reference>
<comment type="caution">
    <text evidence="1">The sequence shown here is derived from an EMBL/GenBank/DDBJ whole genome shotgun (WGS) entry which is preliminary data.</text>
</comment>
<dbReference type="EMBL" id="CM047942">
    <property type="protein sequence ID" value="KAI9902141.1"/>
    <property type="molecule type" value="Genomic_DNA"/>
</dbReference>
<keyword evidence="2" id="KW-1185">Reference proteome</keyword>
<name>A0ACC0V6V9_9HYPO</name>
<protein>
    <submittedName>
        <fullName evidence="1">Uncharacterized protein</fullName>
    </submittedName>
</protein>
<accession>A0ACC0V6V9</accession>
<proteinExistence type="predicted"/>
<evidence type="ECO:0000313" key="1">
    <source>
        <dbReference type="EMBL" id="KAI9902141.1"/>
    </source>
</evidence>
<gene>
    <name evidence="1" type="ORF">N3K66_003958</name>
</gene>
<dbReference type="Proteomes" id="UP001163324">
    <property type="component" value="Chromosome 3"/>
</dbReference>